<evidence type="ECO:0000256" key="5">
    <source>
        <dbReference type="SAM" id="MobiDB-lite"/>
    </source>
</evidence>
<feature type="region of interest" description="Disordered" evidence="5">
    <location>
        <begin position="37"/>
        <end position="57"/>
    </location>
</feature>
<dbReference type="GO" id="GO:0004739">
    <property type="term" value="F:pyruvate dehydrogenase (acetyl-transferring) activity"/>
    <property type="evidence" value="ECO:0007669"/>
    <property type="project" value="TreeGrafter"/>
</dbReference>
<evidence type="ECO:0000313" key="8">
    <source>
        <dbReference type="Proteomes" id="UP000314294"/>
    </source>
</evidence>
<dbReference type="Proteomes" id="UP000314294">
    <property type="component" value="Unassembled WGS sequence"/>
</dbReference>
<gene>
    <name evidence="7" type="primary">PDHA</name>
    <name evidence="7" type="ORF">EYF80_052174</name>
</gene>
<dbReference type="InterPro" id="IPR001017">
    <property type="entry name" value="DH_E1"/>
</dbReference>
<feature type="domain" description="Dehydrogenase E1 component" evidence="6">
    <location>
        <begin position="96"/>
        <end position="201"/>
    </location>
</feature>
<reference evidence="7 8" key="1">
    <citation type="submission" date="2019-03" db="EMBL/GenBank/DDBJ databases">
        <title>First draft genome of Liparis tanakae, snailfish: a comprehensive survey of snailfish specific genes.</title>
        <authorList>
            <person name="Kim W."/>
            <person name="Song I."/>
            <person name="Jeong J.-H."/>
            <person name="Kim D."/>
            <person name="Kim S."/>
            <person name="Ryu S."/>
            <person name="Song J.Y."/>
            <person name="Lee S.K."/>
        </authorList>
    </citation>
    <scope>NUCLEOTIDE SEQUENCE [LARGE SCALE GENOMIC DNA]</scope>
    <source>
        <tissue evidence="7">Muscle</tissue>
    </source>
</reference>
<dbReference type="Pfam" id="PF00676">
    <property type="entry name" value="E1_dh"/>
    <property type="match status" value="1"/>
</dbReference>
<dbReference type="InterPro" id="IPR029061">
    <property type="entry name" value="THDP-binding"/>
</dbReference>
<sequence length="286" mass="30837">MKNMLTAISNALCRITGGNVLLIDLSEYVNVASPATPTSALTRRQPPEPPPAAAPLVRAQTDRLDGPKCEVHRLQEAPPVAAVLTRDQGLQYYRVMQTVRRMELKADQLYKQKIIRGFCHLYDGQEACAVGIEAAINPTDHLITAYRAHGFAFTRGVAVRQILAELTGRKGGVAKGKGGSMHMYAPRFYGGNGIVGAQVKHTLVPVPPVLGGGCSAPCAAAGPLDPDYSGGGAPPPGSYRCELSSSCWCSCMKLHTRSGDESRLMKTWNSHGTLKSHFQVWKKRKS</sequence>
<keyword evidence="7" id="KW-0670">Pyruvate</keyword>
<comment type="caution">
    <text evidence="7">The sequence shown here is derived from an EMBL/GenBank/DDBJ whole genome shotgun (WGS) entry which is preliminary data.</text>
</comment>
<keyword evidence="3" id="KW-0560">Oxidoreductase</keyword>
<evidence type="ECO:0000256" key="1">
    <source>
        <dbReference type="ARBA" id="ARBA00001964"/>
    </source>
</evidence>
<evidence type="ECO:0000313" key="7">
    <source>
        <dbReference type="EMBL" id="TNN37656.1"/>
    </source>
</evidence>
<dbReference type="SUPFAM" id="SSF52518">
    <property type="entry name" value="Thiamin diphosphate-binding fold (THDP-binding)"/>
    <property type="match status" value="1"/>
</dbReference>
<comment type="cofactor">
    <cofactor evidence="1">
        <name>thiamine diphosphate</name>
        <dbReference type="ChEBI" id="CHEBI:58937"/>
    </cofactor>
</comment>
<evidence type="ECO:0000256" key="2">
    <source>
        <dbReference type="ARBA" id="ARBA00022946"/>
    </source>
</evidence>
<dbReference type="OrthoDB" id="10256198at2759"/>
<protein>
    <submittedName>
        <fullName evidence="7">Pyruvate dehydrogenase E1 component subunit alpha, mitochondrial</fullName>
    </submittedName>
</protein>
<dbReference type="PANTHER" id="PTHR11516">
    <property type="entry name" value="PYRUVATE DEHYDROGENASE E1 COMPONENT, ALPHA SUBUNIT BACTERIAL AND ORGANELLAR"/>
    <property type="match status" value="1"/>
</dbReference>
<dbReference type="PANTHER" id="PTHR11516:SF60">
    <property type="entry name" value="PYRUVATE DEHYDROGENASE E1 COMPONENT SUBUNIT ALPHA"/>
    <property type="match status" value="1"/>
</dbReference>
<dbReference type="GO" id="GO:0006086">
    <property type="term" value="P:pyruvate decarboxylation to acetyl-CoA"/>
    <property type="evidence" value="ECO:0007669"/>
    <property type="project" value="TreeGrafter"/>
</dbReference>
<dbReference type="Gene3D" id="3.40.50.970">
    <property type="match status" value="1"/>
</dbReference>
<dbReference type="InterPro" id="IPR050642">
    <property type="entry name" value="PDH_E1_Alpha_Subunit"/>
</dbReference>
<organism evidence="7 8">
    <name type="scientific">Liparis tanakae</name>
    <name type="common">Tanaka's snailfish</name>
    <dbReference type="NCBI Taxonomy" id="230148"/>
    <lineage>
        <taxon>Eukaryota</taxon>
        <taxon>Metazoa</taxon>
        <taxon>Chordata</taxon>
        <taxon>Craniata</taxon>
        <taxon>Vertebrata</taxon>
        <taxon>Euteleostomi</taxon>
        <taxon>Actinopterygii</taxon>
        <taxon>Neopterygii</taxon>
        <taxon>Teleostei</taxon>
        <taxon>Neoteleostei</taxon>
        <taxon>Acanthomorphata</taxon>
        <taxon>Eupercaria</taxon>
        <taxon>Perciformes</taxon>
        <taxon>Cottioidei</taxon>
        <taxon>Cottales</taxon>
        <taxon>Liparidae</taxon>
        <taxon>Liparis</taxon>
    </lineage>
</organism>
<dbReference type="AlphaFoldDB" id="A0A4Z2F8U2"/>
<keyword evidence="2" id="KW-0809">Transit peptide</keyword>
<name>A0A4Z2F8U2_9TELE</name>
<keyword evidence="4" id="KW-0786">Thiamine pyrophosphate</keyword>
<evidence type="ECO:0000256" key="3">
    <source>
        <dbReference type="ARBA" id="ARBA00023002"/>
    </source>
</evidence>
<dbReference type="EMBL" id="SRLO01001460">
    <property type="protein sequence ID" value="TNN37656.1"/>
    <property type="molecule type" value="Genomic_DNA"/>
</dbReference>
<keyword evidence="8" id="KW-1185">Reference proteome</keyword>
<accession>A0A4Z2F8U2</accession>
<proteinExistence type="predicted"/>
<evidence type="ECO:0000259" key="6">
    <source>
        <dbReference type="Pfam" id="PF00676"/>
    </source>
</evidence>
<evidence type="ECO:0000256" key="4">
    <source>
        <dbReference type="ARBA" id="ARBA00023052"/>
    </source>
</evidence>